<name>A0A059PAK7_9CAUD</name>
<protein>
    <submittedName>
        <fullName evidence="4">Phage tail tape measure protein</fullName>
    </submittedName>
</protein>
<dbReference type="RefSeq" id="YP_009044892.1">
    <property type="nucleotide sequence ID" value="NC_024388.1"/>
</dbReference>
<gene>
    <name evidence="4" type="ORF">phiLN34_021</name>
</gene>
<dbReference type="InterPro" id="IPR016024">
    <property type="entry name" value="ARM-type_fold"/>
</dbReference>
<dbReference type="SUPFAM" id="SSF48371">
    <property type="entry name" value="ARM repeat"/>
    <property type="match status" value="1"/>
</dbReference>
<organism evidence="4 5">
    <name type="scientific">Leuconostoc phage LN34</name>
    <dbReference type="NCBI Taxonomy" id="1262519"/>
    <lineage>
        <taxon>Viruses</taxon>
        <taxon>Duplodnaviria</taxon>
        <taxon>Heunggongvirae</taxon>
        <taxon>Uroviricota</taxon>
        <taxon>Caudoviricetes</taxon>
        <taxon>Mccleskeyvirinae</taxon>
        <taxon>Unaquatrovirus</taxon>
        <taxon>Unaquatrovirus LN34</taxon>
    </lineage>
</organism>
<dbReference type="NCBIfam" id="TIGR02675">
    <property type="entry name" value="tape_meas_nterm"/>
    <property type="match status" value="1"/>
</dbReference>
<keyword evidence="2" id="KW-0472">Membrane</keyword>
<keyword evidence="1" id="KW-1245">Viral tail assembly</keyword>
<dbReference type="EMBL" id="KC013027">
    <property type="protein sequence ID" value="AFY98431.1"/>
    <property type="molecule type" value="Genomic_DNA"/>
</dbReference>
<feature type="domain" description="Tape measure protein N-terminal" evidence="3">
    <location>
        <begin position="168"/>
        <end position="355"/>
    </location>
</feature>
<evidence type="ECO:0000313" key="5">
    <source>
        <dbReference type="Proteomes" id="UP000204240"/>
    </source>
</evidence>
<evidence type="ECO:0000256" key="2">
    <source>
        <dbReference type="SAM" id="Phobius"/>
    </source>
</evidence>
<feature type="transmembrane region" description="Helical" evidence="2">
    <location>
        <begin position="538"/>
        <end position="561"/>
    </location>
</feature>
<dbReference type="GO" id="GO:0098003">
    <property type="term" value="P:viral tail assembly"/>
    <property type="evidence" value="ECO:0007669"/>
    <property type="project" value="UniProtKB-KW"/>
</dbReference>
<keyword evidence="2" id="KW-0812">Transmembrane</keyword>
<feature type="transmembrane region" description="Helical" evidence="2">
    <location>
        <begin position="639"/>
        <end position="665"/>
    </location>
</feature>
<accession>A0A059PAK7</accession>
<proteinExistence type="predicted"/>
<dbReference type="PANTHER" id="PTHR37813:SF1">
    <property type="entry name" value="FELS-2 PROPHAGE PROTEIN"/>
    <property type="match status" value="1"/>
</dbReference>
<sequence length="910" mass="92765">MANTTSYMLKFGADATSVTKAITGVNSDIRSISTQAKNLDTAFRLTGDMSALKGKLQALGNLLSATEAKGKLLKQELANLKSSPGFDANSAKAQKLTNDIAKTKSEATKLKAQLATASTSSLDGASSSMGGLTKKIGAGTVAMGTFVGSIASNIAGKAFSLISSNVEGAIKRIDTLNNSTRNFQNMGVKTSVVTKEMENLKSAINGLPTPLDSAVSGVQLLTSSLNGNMPQSVSVFKALNDGILGFGGTTEQVTNSITQLSQAFSNGKIDAETWNSMIDSGLGPTLNAMAKQMGITTGALKSGLSDGSISVSQFNDALVNLDKNGGGGIASLSKIAQDSTSGIRTSMANAKTAINRGVAEMITGINNGIAGLNIETPLGKIEDIGSIISQLGTVVEKTFDGIASRITPTITGIGSALSGMFSGFNAQDAMSVFSQISGSIMEMVDDVRNIDFSNLTSAFSNLDIQLPDFSPLMDLASSIVPMLGNAFSSLKFDGLVDLANQIIPALSAGFQSFLGWVVPAIQPLLSAFSNLWNAIQPVLSIVAGSLVPIFQVLGSFLGGFVSGVMSTLTFAFNALAVGIQVLTPVIGFIGKAFNALSPIISFIAGILGTVMGASVNVLGKIFSTVGQAISSVWSRLSGVFSSVAGTMSGIFSSIGSLFSALGSIFSSIGSGIGRAGQAIASVFSSVGGRLGGIFSGISSAFSSVGGVIAGVGGRIGGIARNIIGYFDGIGGRILSGFGNIGSSIANLFSGVVGRIGSMFSGVASIGRNIVEGIKSGITGAIGGLVSTAADMAKHALNAAKHALGIHSPSRVFRDQVGKYITQGIGVGMEKETGYLSRSSDSVKNSLLSDWQNVNLNSNLTSGINSSSQGVSTDRSGTNNVFNITANTKADASAIASEVKVILRQNGIAAR</sequence>
<dbReference type="GeneID" id="19736007"/>
<dbReference type="Pfam" id="PF20155">
    <property type="entry name" value="TMP_3"/>
    <property type="match status" value="1"/>
</dbReference>
<keyword evidence="1" id="KW-1188">Viral release from host cell</keyword>
<evidence type="ECO:0000256" key="1">
    <source>
        <dbReference type="ARBA" id="ARBA00022465"/>
    </source>
</evidence>
<keyword evidence="5" id="KW-1185">Reference proteome</keyword>
<dbReference type="KEGG" id="vg:19736007"/>
<keyword evidence="2" id="KW-1133">Transmembrane helix</keyword>
<evidence type="ECO:0000313" key="4">
    <source>
        <dbReference type="EMBL" id="AFY98431.1"/>
    </source>
</evidence>
<feature type="transmembrane region" description="Helical" evidence="2">
    <location>
        <begin position="568"/>
        <end position="589"/>
    </location>
</feature>
<feature type="transmembrane region" description="Helical" evidence="2">
    <location>
        <begin position="595"/>
        <end position="618"/>
    </location>
</feature>
<dbReference type="InterPro" id="IPR013491">
    <property type="entry name" value="Tape_meas_N"/>
</dbReference>
<reference evidence="4 5" key="1">
    <citation type="journal article" date="2014" name="Int. J. Food Microbiol.">
        <title>Sequence and comparative analysis of Leuconostoc dairy bacteriophages.</title>
        <authorList>
            <person name="Kot W."/>
            <person name="Hansen L.H."/>
            <person name="Neve H."/>
            <person name="Hammer K."/>
            <person name="Jacobsen S."/>
            <person name="Pedersen P.D."/>
            <person name="Sorensen S.J."/>
            <person name="Heller K.J."/>
            <person name="Vogensen F.K."/>
        </authorList>
    </citation>
    <scope>NUCLEOTIDE SEQUENCE [LARGE SCALE GENOMIC DNA]</scope>
</reference>
<dbReference type="PANTHER" id="PTHR37813">
    <property type="entry name" value="FELS-2 PROPHAGE PROTEIN"/>
    <property type="match status" value="1"/>
</dbReference>
<dbReference type="Proteomes" id="UP000204240">
    <property type="component" value="Segment"/>
</dbReference>
<evidence type="ECO:0000259" key="3">
    <source>
        <dbReference type="Pfam" id="PF20155"/>
    </source>
</evidence>